<dbReference type="OrthoDB" id="540004at2759"/>
<keyword evidence="1" id="KW-1133">Transmembrane helix</keyword>
<dbReference type="STRING" id="27334.A0A0A2KKN4"/>
<evidence type="ECO:0000256" key="1">
    <source>
        <dbReference type="SAM" id="Phobius"/>
    </source>
</evidence>
<dbReference type="EMBL" id="JQFZ01000252">
    <property type="protein sequence ID" value="KGO53193.1"/>
    <property type="molecule type" value="Genomic_DNA"/>
</dbReference>
<keyword evidence="1" id="KW-0812">Transmembrane</keyword>
<keyword evidence="3" id="KW-1185">Reference proteome</keyword>
<keyword evidence="1" id="KW-0472">Membrane</keyword>
<gene>
    <name evidence="2" type="ORF">PEX2_058360</name>
</gene>
<proteinExistence type="predicted"/>
<evidence type="ECO:0000313" key="2">
    <source>
        <dbReference type="EMBL" id="KGO53193.1"/>
    </source>
</evidence>
<reference evidence="2 3" key="1">
    <citation type="journal article" date="2015" name="Mol. Plant Microbe Interact.">
        <title>Genome, transcriptome, and functional analyses of Penicillium expansum provide new insights into secondary metabolism and pathogenicity.</title>
        <authorList>
            <person name="Ballester A.R."/>
            <person name="Marcet-Houben M."/>
            <person name="Levin E."/>
            <person name="Sela N."/>
            <person name="Selma-Lazaro C."/>
            <person name="Carmona L."/>
            <person name="Wisniewski M."/>
            <person name="Droby S."/>
            <person name="Gonzalez-Candelas L."/>
            <person name="Gabaldon T."/>
        </authorList>
    </citation>
    <scope>NUCLEOTIDE SEQUENCE [LARGE SCALE GENOMIC DNA]</scope>
    <source>
        <strain evidence="2 3">MD-8</strain>
    </source>
</reference>
<dbReference type="GeneID" id="27678529"/>
<evidence type="ECO:0000313" key="3">
    <source>
        <dbReference type="Proteomes" id="UP000030143"/>
    </source>
</evidence>
<accession>A0A0A2KKN4</accession>
<dbReference type="HOGENOM" id="CLU_2722971_0_0_1"/>
<comment type="caution">
    <text evidence="2">The sequence shown here is derived from an EMBL/GenBank/DDBJ whole genome shotgun (WGS) entry which is preliminary data.</text>
</comment>
<dbReference type="Proteomes" id="UP000030143">
    <property type="component" value="Unassembled WGS sequence"/>
</dbReference>
<organism evidence="2 3">
    <name type="scientific">Penicillium expansum</name>
    <name type="common">Blue mold rot fungus</name>
    <dbReference type="NCBI Taxonomy" id="27334"/>
    <lineage>
        <taxon>Eukaryota</taxon>
        <taxon>Fungi</taxon>
        <taxon>Dikarya</taxon>
        <taxon>Ascomycota</taxon>
        <taxon>Pezizomycotina</taxon>
        <taxon>Eurotiomycetes</taxon>
        <taxon>Eurotiomycetidae</taxon>
        <taxon>Eurotiales</taxon>
        <taxon>Aspergillaceae</taxon>
        <taxon>Penicillium</taxon>
    </lineage>
</organism>
<dbReference type="PhylomeDB" id="A0A0A2KKN4"/>
<dbReference type="AlphaFoldDB" id="A0A0A2KKN4"/>
<protein>
    <submittedName>
        <fullName evidence="2">Uncharacterized protein</fullName>
    </submittedName>
</protein>
<dbReference type="RefSeq" id="XP_016595832.1">
    <property type="nucleotide sequence ID" value="XM_016743110.1"/>
</dbReference>
<name>A0A0A2KKN4_PENEN</name>
<feature type="transmembrane region" description="Helical" evidence="1">
    <location>
        <begin position="12"/>
        <end position="31"/>
    </location>
</feature>
<sequence length="72" mass="8611">MTNLSENVKPMLRLFFIVAYIYFLFMGHLTSRIISSMPWLRYQYYNIHRYVAIRATKPTIGDEHTAEPKKVQ</sequence>
<dbReference type="VEuPathDB" id="FungiDB:PEXP_034260"/>